<name>A0AAV4V5W8_CAEEX</name>
<evidence type="ECO:0000313" key="3">
    <source>
        <dbReference type="Proteomes" id="UP001054945"/>
    </source>
</evidence>
<keyword evidence="3" id="KW-1185">Reference proteome</keyword>
<organism evidence="2 3">
    <name type="scientific">Caerostris extrusa</name>
    <name type="common">Bark spider</name>
    <name type="synonym">Caerostris bankana</name>
    <dbReference type="NCBI Taxonomy" id="172846"/>
    <lineage>
        <taxon>Eukaryota</taxon>
        <taxon>Metazoa</taxon>
        <taxon>Ecdysozoa</taxon>
        <taxon>Arthropoda</taxon>
        <taxon>Chelicerata</taxon>
        <taxon>Arachnida</taxon>
        <taxon>Araneae</taxon>
        <taxon>Araneomorphae</taxon>
        <taxon>Entelegynae</taxon>
        <taxon>Araneoidea</taxon>
        <taxon>Araneidae</taxon>
        <taxon>Caerostris</taxon>
    </lineage>
</organism>
<comment type="caution">
    <text evidence="2">The sequence shown here is derived from an EMBL/GenBank/DDBJ whole genome shotgun (WGS) entry which is preliminary data.</text>
</comment>
<gene>
    <name evidence="2" type="ORF">CEXT_166381</name>
</gene>
<dbReference type="AlphaFoldDB" id="A0AAV4V5W8"/>
<proteinExistence type="predicted"/>
<evidence type="ECO:0000256" key="1">
    <source>
        <dbReference type="SAM" id="MobiDB-lite"/>
    </source>
</evidence>
<protein>
    <submittedName>
        <fullName evidence="2">Uncharacterized protein</fullName>
    </submittedName>
</protein>
<accession>A0AAV4V5W8</accession>
<reference evidence="2 3" key="1">
    <citation type="submission" date="2021-06" db="EMBL/GenBank/DDBJ databases">
        <title>Caerostris extrusa draft genome.</title>
        <authorList>
            <person name="Kono N."/>
            <person name="Arakawa K."/>
        </authorList>
    </citation>
    <scope>NUCLEOTIDE SEQUENCE [LARGE SCALE GENOMIC DNA]</scope>
</reference>
<dbReference type="Proteomes" id="UP001054945">
    <property type="component" value="Unassembled WGS sequence"/>
</dbReference>
<dbReference type="EMBL" id="BPLR01014003">
    <property type="protein sequence ID" value="GIY65532.1"/>
    <property type="molecule type" value="Genomic_DNA"/>
</dbReference>
<sequence length="103" mass="11300">MDKNNPSSILEAVQAAESVPFLLEVMRRFKPFRDDLLLTQTAMASSLAQQPLVGQISRTGPVYGLKWIRTIIASMAPAICGTERQSANQSATRPRNAMTPKVI</sequence>
<feature type="region of interest" description="Disordered" evidence="1">
    <location>
        <begin position="83"/>
        <end position="103"/>
    </location>
</feature>
<evidence type="ECO:0000313" key="2">
    <source>
        <dbReference type="EMBL" id="GIY65532.1"/>
    </source>
</evidence>
<feature type="compositionally biased region" description="Polar residues" evidence="1">
    <location>
        <begin position="83"/>
        <end position="93"/>
    </location>
</feature>